<accession>A0A0A0EDY9</accession>
<evidence type="ECO:0000313" key="3">
    <source>
        <dbReference type="Proteomes" id="UP000030004"/>
    </source>
</evidence>
<reference evidence="2 3" key="1">
    <citation type="journal article" date="2015" name="Antonie Van Leeuwenhoek">
        <title>Pseudooceanicola atlanticus gen. nov. sp. nov., isolated from surface seawater of the Atlantic Ocean and reclassification of Oceanicola batsensis, Oceanicola marinus, Oceanicola nitratireducens, Oceanicola nanhaiensis, Oceanicola antarcticus and Oceanicola flagellatus, as Pseudooceanicola batsensis comb. nov., Pseudooceanicola marinus comb. nov., Pseudooceanicola nitratireducens comb. nov., Pseudooceanicola nanhaiensis comb. nov., Pseudooceanicola antarcticus comb. nov., and Pseudooceanicola flagellatus comb. nov.</title>
        <authorList>
            <person name="Lai Q."/>
            <person name="Li G."/>
            <person name="Liu X."/>
            <person name="Du Y."/>
            <person name="Sun F."/>
            <person name="Shao Z."/>
        </authorList>
    </citation>
    <scope>NUCLEOTIDE SEQUENCE [LARGE SCALE GENOMIC DNA]</scope>
    <source>
        <strain evidence="2 3">22II-s11g</strain>
    </source>
</reference>
<dbReference type="EMBL" id="AQQX01000004">
    <property type="protein sequence ID" value="KGM48288.1"/>
    <property type="molecule type" value="Genomic_DNA"/>
</dbReference>
<dbReference type="eggNOG" id="ENOG50344C2">
    <property type="taxonomic scope" value="Bacteria"/>
</dbReference>
<protein>
    <submittedName>
        <fullName evidence="2">Uncharacterized protein</fullName>
    </submittedName>
</protein>
<proteinExistence type="predicted"/>
<evidence type="ECO:0000256" key="1">
    <source>
        <dbReference type="SAM" id="Phobius"/>
    </source>
</evidence>
<dbReference type="Proteomes" id="UP000030004">
    <property type="component" value="Unassembled WGS sequence"/>
</dbReference>
<sequence>MLNVADALRSLLTANAFIAFAIAFYWHARVIFTLFNISNWDGAFLPWKALRNPASFQNSFRRFIAGEIFPELRRKWSMAIGYVAVSFLVLFLVDGFLQIVAPEHLL</sequence>
<keyword evidence="1" id="KW-0472">Membrane</keyword>
<keyword evidence="3" id="KW-1185">Reference proteome</keyword>
<name>A0A0A0EDY9_9RHOB</name>
<feature type="transmembrane region" description="Helical" evidence="1">
    <location>
        <begin position="12"/>
        <end position="32"/>
    </location>
</feature>
<keyword evidence="1" id="KW-1133">Transmembrane helix</keyword>
<organism evidence="2 3">
    <name type="scientific">Pseudooceanicola atlanticus</name>
    <dbReference type="NCBI Taxonomy" id="1461694"/>
    <lineage>
        <taxon>Bacteria</taxon>
        <taxon>Pseudomonadati</taxon>
        <taxon>Pseudomonadota</taxon>
        <taxon>Alphaproteobacteria</taxon>
        <taxon>Rhodobacterales</taxon>
        <taxon>Paracoccaceae</taxon>
        <taxon>Pseudooceanicola</taxon>
    </lineage>
</organism>
<dbReference type="AlphaFoldDB" id="A0A0A0EDY9"/>
<keyword evidence="1" id="KW-0812">Transmembrane</keyword>
<gene>
    <name evidence="2" type="ORF">ATO9_11610</name>
</gene>
<comment type="caution">
    <text evidence="2">The sequence shown here is derived from an EMBL/GenBank/DDBJ whole genome shotgun (WGS) entry which is preliminary data.</text>
</comment>
<feature type="transmembrane region" description="Helical" evidence="1">
    <location>
        <begin position="79"/>
        <end position="101"/>
    </location>
</feature>
<evidence type="ECO:0000313" key="2">
    <source>
        <dbReference type="EMBL" id="KGM48288.1"/>
    </source>
</evidence>